<comment type="caution">
    <text evidence="4">The sequence shown here is derived from an EMBL/GenBank/DDBJ whole genome shotgun (WGS) entry which is preliminary data.</text>
</comment>
<dbReference type="GO" id="GO:0005840">
    <property type="term" value="C:ribosome"/>
    <property type="evidence" value="ECO:0007669"/>
    <property type="project" value="UniProtKB-KW"/>
</dbReference>
<dbReference type="SUPFAM" id="SSF46785">
    <property type="entry name" value="Winged helix' DNA-binding domain"/>
    <property type="match status" value="1"/>
</dbReference>
<dbReference type="InterPro" id="IPR036388">
    <property type="entry name" value="WH-like_DNA-bd_sf"/>
</dbReference>
<organism evidence="4 5">
    <name type="scientific">Cardiosporidium cionae</name>
    <dbReference type="NCBI Taxonomy" id="476202"/>
    <lineage>
        <taxon>Eukaryota</taxon>
        <taxon>Sar</taxon>
        <taxon>Alveolata</taxon>
        <taxon>Apicomplexa</taxon>
        <taxon>Aconoidasida</taxon>
        <taxon>Nephromycida</taxon>
        <taxon>Cardiosporidium</taxon>
    </lineage>
</organism>
<dbReference type="Proteomes" id="UP000823046">
    <property type="component" value="Unassembled WGS sequence"/>
</dbReference>
<dbReference type="SMART" id="SM01413">
    <property type="entry name" value="Ribosomal_S19e"/>
    <property type="match status" value="1"/>
</dbReference>
<dbReference type="Gene3D" id="1.10.10.10">
    <property type="entry name" value="Winged helix-like DNA-binding domain superfamily/Winged helix DNA-binding domain"/>
    <property type="match status" value="1"/>
</dbReference>
<reference evidence="4 5" key="1">
    <citation type="journal article" date="2020" name="bioRxiv">
        <title>Metabolic contributions of an alphaproteobacterial endosymbiont in the apicomplexan Cardiosporidium cionae.</title>
        <authorList>
            <person name="Hunter E.S."/>
            <person name="Paight C.J."/>
            <person name="Lane C.E."/>
        </authorList>
    </citation>
    <scope>NUCLEOTIDE SEQUENCE [LARGE SCALE GENOMIC DNA]</scope>
    <source>
        <strain evidence="4">ESH_2018</strain>
    </source>
</reference>
<accession>A0ABQ7J7U3</accession>
<comment type="similarity">
    <text evidence="1">Belongs to the eukaryotic ribosomal protein eS19 family.</text>
</comment>
<evidence type="ECO:0000256" key="2">
    <source>
        <dbReference type="ARBA" id="ARBA00022980"/>
    </source>
</evidence>
<dbReference type="InterPro" id="IPR036390">
    <property type="entry name" value="WH_DNA-bd_sf"/>
</dbReference>
<dbReference type="Pfam" id="PF01090">
    <property type="entry name" value="Ribosomal_S19e"/>
    <property type="match status" value="1"/>
</dbReference>
<evidence type="ECO:0000256" key="1">
    <source>
        <dbReference type="ARBA" id="ARBA00010014"/>
    </source>
</evidence>
<dbReference type="PANTHER" id="PTHR11710">
    <property type="entry name" value="40S RIBOSOMAL PROTEIN S19"/>
    <property type="match status" value="1"/>
</dbReference>
<keyword evidence="3" id="KW-0687">Ribonucleoprotein</keyword>
<proteinExistence type="inferred from homology"/>
<gene>
    <name evidence="4" type="primary">RPS19</name>
    <name evidence="4" type="ORF">IE077_003635</name>
</gene>
<dbReference type="EMBL" id="JADAQX010000497">
    <property type="protein sequence ID" value="KAF8820052.1"/>
    <property type="molecule type" value="Genomic_DNA"/>
</dbReference>
<keyword evidence="5" id="KW-1185">Reference proteome</keyword>
<protein>
    <submittedName>
        <fullName evidence="4">Ribosomal protein RPS19</fullName>
    </submittedName>
</protein>
<evidence type="ECO:0000313" key="4">
    <source>
        <dbReference type="EMBL" id="KAF8820052.1"/>
    </source>
</evidence>
<evidence type="ECO:0000313" key="5">
    <source>
        <dbReference type="Proteomes" id="UP000823046"/>
    </source>
</evidence>
<dbReference type="PANTHER" id="PTHR11710:SF0">
    <property type="entry name" value="40S RIBOSOMAL PROTEIN S19"/>
    <property type="match status" value="1"/>
</dbReference>
<name>A0ABQ7J7U3_9APIC</name>
<sequence length="150" mass="17048">MDLYVTHFMPSVFTVKDVGAENFIAEYSKHLKNSGKFEYPSWADYVKTGVAKELAPLDSDWIYVRAAAIIRHLYIRPDTGVGAFRKVFSSKQRRGAAPSHSRKASGKIVRYILKQFKVLSYVEESKKGGFRLTKEGRRELDTVARHCNSA</sequence>
<dbReference type="InterPro" id="IPR001266">
    <property type="entry name" value="Ribosomal_eS19"/>
</dbReference>
<keyword evidence="2 4" id="KW-0689">Ribosomal protein</keyword>
<evidence type="ECO:0000256" key="3">
    <source>
        <dbReference type="ARBA" id="ARBA00023274"/>
    </source>
</evidence>